<dbReference type="Proteomes" id="UP001377168">
    <property type="component" value="Unassembled WGS sequence"/>
</dbReference>
<protein>
    <submittedName>
        <fullName evidence="1">Sugar transferase</fullName>
        <ecNumber evidence="1">2.7.8.-</ecNumber>
    </submittedName>
</protein>
<comment type="caution">
    <text evidence="1">The sequence shown here is derived from an EMBL/GenBank/DDBJ whole genome shotgun (WGS) entry which is preliminary data.</text>
</comment>
<keyword evidence="1" id="KW-0808">Transferase</keyword>
<keyword evidence="2" id="KW-1185">Reference proteome</keyword>
<gene>
    <name evidence="1" type="ORF">WKI67_27345</name>
</gene>
<sequence length="492" mass="52790">MTTESAPAPRAAQARAVQRPAATIHPPRRASDVEAAALGPRSIDGRGPVLALLAADVLAVALAAGLLLPRLPWPPVVLGLLAVLQPAAQACRGLYRPSLSPSALTELPTVGALALVQWVAVAEALSAYSGGYATGWTTLACAVVAQTALCCGARSLVYRFRRWTAVRRPQSVLVVGSGPLVQQVVHALYEHAEYGMRPVGQVAPRRTPAQGADGPLPVLVSRQDVTRAVIQNSVRHAVFTTEPNCDAETGALVPLLTEHGCRLWLVDGGAAAGSLAYRAAGHDHLWGFSAQPLNAGLHRPVARAVKRVVDIVLAAVALLAAAPVMTVCALAVRFADGPGVIFRQERIGLDGRPFVLLKFRTIRPTDEHESATRWSVARDRRMSLTGTVLRKSSLDELPQLWNVLRGDMSLVGPRPERPYFVATFSRLHPGYQARHRMPVGITGLAQINGLRGDTSIEERARFDNHYIDTWTPWQDVCILARTAVSLFRLGGS</sequence>
<evidence type="ECO:0000313" key="1">
    <source>
        <dbReference type="EMBL" id="MEJ8637085.1"/>
    </source>
</evidence>
<reference evidence="1" key="1">
    <citation type="submission" date="2024-03" db="EMBL/GenBank/DDBJ databases">
        <title>Novel Streptomyces species of biotechnological and ecological value are a feature of Machair soil.</title>
        <authorList>
            <person name="Prole J.R."/>
            <person name="Goodfellow M."/>
            <person name="Allenby N."/>
            <person name="Ward A.C."/>
        </authorList>
    </citation>
    <scope>NUCLEOTIDE SEQUENCE</scope>
    <source>
        <strain evidence="1">MS2.AVA.5</strain>
    </source>
</reference>
<proteinExistence type="predicted"/>
<accession>A0ACC6Q053</accession>
<dbReference type="EMBL" id="JBBKAJ010000022">
    <property type="protein sequence ID" value="MEJ8637085.1"/>
    <property type="molecule type" value="Genomic_DNA"/>
</dbReference>
<name>A0ACC6Q053_9ACTN</name>
<dbReference type="EC" id="2.7.8.-" evidence="1"/>
<evidence type="ECO:0000313" key="2">
    <source>
        <dbReference type="Proteomes" id="UP001377168"/>
    </source>
</evidence>
<organism evidence="1 2">
    <name type="scientific">Streptomyces achmelvichensis</name>
    <dbReference type="NCBI Taxonomy" id="3134111"/>
    <lineage>
        <taxon>Bacteria</taxon>
        <taxon>Bacillati</taxon>
        <taxon>Actinomycetota</taxon>
        <taxon>Actinomycetes</taxon>
        <taxon>Kitasatosporales</taxon>
        <taxon>Streptomycetaceae</taxon>
        <taxon>Streptomyces</taxon>
    </lineage>
</organism>